<dbReference type="EMBL" id="AP026933">
    <property type="protein sequence ID" value="BDT03750.1"/>
    <property type="molecule type" value="Genomic_DNA"/>
</dbReference>
<reference evidence="1 2" key="1">
    <citation type="journal article" date="2022" name="Front. Microbiol.">
        <title>Male-killing mechanisms vary between Spiroplasma species.</title>
        <authorList>
            <person name="Arai H."/>
            <person name="Inoue M."/>
            <person name="Kageyama D."/>
        </authorList>
    </citation>
    <scope>NUCLEOTIDE SEQUENCE [LARGE SCALE GENOMIC DNA]</scope>
    <source>
        <strain evidence="2">sHm</strain>
    </source>
</reference>
<keyword evidence="2" id="KW-1185">Reference proteome</keyword>
<dbReference type="SUPFAM" id="SSF63825">
    <property type="entry name" value="YWTD domain"/>
    <property type="match status" value="1"/>
</dbReference>
<gene>
    <name evidence="1" type="ORF">SHM_13960</name>
</gene>
<organism evidence="1 2">
    <name type="scientific">Spiroplasma ixodetis</name>
    <dbReference type="NCBI Taxonomy" id="2141"/>
    <lineage>
        <taxon>Bacteria</taxon>
        <taxon>Bacillati</taxon>
        <taxon>Mycoplasmatota</taxon>
        <taxon>Mollicutes</taxon>
        <taxon>Entomoplasmatales</taxon>
        <taxon>Spiroplasmataceae</taxon>
        <taxon>Spiroplasma</taxon>
    </lineage>
</organism>
<name>A0ABN6SXD4_9MOLU</name>
<evidence type="ECO:0000313" key="2">
    <source>
        <dbReference type="Proteomes" id="UP001163387"/>
    </source>
</evidence>
<dbReference type="RefSeq" id="WP_281749605.1">
    <property type="nucleotide sequence ID" value="NZ_AP026933.1"/>
</dbReference>
<dbReference type="Proteomes" id="UP001163387">
    <property type="component" value="Chromosome"/>
</dbReference>
<proteinExistence type="predicted"/>
<sequence length="252" mass="29703">MKKIYDNYQDTNFNYKNIISTKNVKQTQDDNGNLYYTTFDSSDLHTPGQKIWKYNISTRDNEIYWENKEFKVGSFHMIIDIKGNIYLTSAGGVLILNNKNQSKTMPLVSGMVTDIIYLKNNIYVSTFDGFYKYNINTEITEKINLPNNLIVNSIFIDKNENIYLVIYRSINKPISYSVLIIKKGQSEAKPIIGDDFFNINDTMWITEINSKIYFYSLNLATKKWMGYTLLDTNYVDKWTNLLKERNYNYDQY</sequence>
<evidence type="ECO:0000313" key="1">
    <source>
        <dbReference type="EMBL" id="BDT03750.1"/>
    </source>
</evidence>
<dbReference type="Gene3D" id="2.130.10.10">
    <property type="entry name" value="YVTN repeat-like/Quinoprotein amine dehydrogenase"/>
    <property type="match status" value="1"/>
</dbReference>
<accession>A0ABN6SXD4</accession>
<protein>
    <submittedName>
        <fullName evidence="1">Uncharacterized protein</fullName>
    </submittedName>
</protein>
<dbReference type="InterPro" id="IPR015943">
    <property type="entry name" value="WD40/YVTN_repeat-like_dom_sf"/>
</dbReference>